<keyword evidence="2" id="KW-1133">Transmembrane helix</keyword>
<protein>
    <recommendedName>
        <fullName evidence="4">Phospho-N-acetylmuramoyl-pentapeptide-transferase</fullName>
    </recommendedName>
</protein>
<evidence type="ECO:0000313" key="3">
    <source>
        <dbReference type="EMBL" id="CAA9271930.1"/>
    </source>
</evidence>
<name>A0A6J4J6W9_9BACT</name>
<dbReference type="EMBL" id="CADCTO010000391">
    <property type="protein sequence ID" value="CAA9271930.1"/>
    <property type="molecule type" value="Genomic_DNA"/>
</dbReference>
<evidence type="ECO:0000256" key="2">
    <source>
        <dbReference type="SAM" id="Phobius"/>
    </source>
</evidence>
<sequence length="302" mass="30293">MRPPAPPGGEGGQTGGEGGRAAEGASLNPLLLLAVAWAALLAAAPLLARLACRLLGLVKPNFRGERIPAAVGITFLIVAAATYGLLSRSRGYLADVAPLFLLVSVGFGLLGLIDDGWGSRDVGGFRGHVGALLRGRPTTGGVKLLGGGALALVAGWLLHGGPGIAMLLDAGLIALAANTLNLLDVRPGRALFGFALLALPTLLVVAVTGSLLGGVLLGAAAAAAALEAVPDARGRAMMGDTGSNLLGATAGLAAAVELPVWARVVALLVLLALNLAAERVSLSKVIERTPWLAAIDRRLGVR</sequence>
<dbReference type="AlphaFoldDB" id="A0A6J4J6W9"/>
<proteinExistence type="predicted"/>
<keyword evidence="2" id="KW-0812">Transmembrane</keyword>
<feature type="transmembrane region" description="Helical" evidence="2">
    <location>
        <begin position="92"/>
        <end position="113"/>
    </location>
</feature>
<keyword evidence="2" id="KW-0472">Membrane</keyword>
<feature type="transmembrane region" description="Helical" evidence="2">
    <location>
        <begin position="164"/>
        <end position="183"/>
    </location>
</feature>
<feature type="compositionally biased region" description="Gly residues" evidence="1">
    <location>
        <begin position="8"/>
        <end position="20"/>
    </location>
</feature>
<feature type="region of interest" description="Disordered" evidence="1">
    <location>
        <begin position="1"/>
        <end position="20"/>
    </location>
</feature>
<reference evidence="3" key="1">
    <citation type="submission" date="2020-02" db="EMBL/GenBank/DDBJ databases">
        <authorList>
            <person name="Meier V. D."/>
        </authorList>
    </citation>
    <scope>NUCLEOTIDE SEQUENCE</scope>
    <source>
        <strain evidence="3">AVDCRST_MAG63</strain>
    </source>
</reference>
<feature type="transmembrane region" description="Helical" evidence="2">
    <location>
        <begin position="245"/>
        <end position="273"/>
    </location>
</feature>
<feature type="transmembrane region" description="Helical" evidence="2">
    <location>
        <begin position="30"/>
        <end position="55"/>
    </location>
</feature>
<evidence type="ECO:0000256" key="1">
    <source>
        <dbReference type="SAM" id="MobiDB-lite"/>
    </source>
</evidence>
<feature type="transmembrane region" description="Helical" evidence="2">
    <location>
        <begin position="195"/>
        <end position="225"/>
    </location>
</feature>
<accession>A0A6J4J6W9</accession>
<evidence type="ECO:0008006" key="4">
    <source>
        <dbReference type="Google" id="ProtNLM"/>
    </source>
</evidence>
<feature type="transmembrane region" description="Helical" evidence="2">
    <location>
        <begin position="67"/>
        <end position="86"/>
    </location>
</feature>
<organism evidence="3">
    <name type="scientific">uncultured Armatimonadetes bacterium</name>
    <dbReference type="NCBI Taxonomy" id="157466"/>
    <lineage>
        <taxon>Bacteria</taxon>
        <taxon>Bacillati</taxon>
        <taxon>Armatimonadota</taxon>
        <taxon>environmental samples</taxon>
    </lineage>
</organism>
<gene>
    <name evidence="3" type="ORF">AVDCRST_MAG63-2987</name>
</gene>